<dbReference type="Pfam" id="PF01022">
    <property type="entry name" value="HTH_5"/>
    <property type="match status" value="1"/>
</dbReference>
<dbReference type="NCBIfam" id="NF033788">
    <property type="entry name" value="HTH_metalloreg"/>
    <property type="match status" value="1"/>
</dbReference>
<dbReference type="SMART" id="SM00418">
    <property type="entry name" value="HTH_ARSR"/>
    <property type="match status" value="1"/>
</dbReference>
<dbReference type="GO" id="GO:0003700">
    <property type="term" value="F:DNA-binding transcription factor activity"/>
    <property type="evidence" value="ECO:0007669"/>
    <property type="project" value="InterPro"/>
</dbReference>
<feature type="domain" description="HTH arsR-type" evidence="4">
    <location>
        <begin position="2"/>
        <end position="96"/>
    </location>
</feature>
<dbReference type="SUPFAM" id="SSF46785">
    <property type="entry name" value="Winged helix' DNA-binding domain"/>
    <property type="match status" value="1"/>
</dbReference>
<accession>A0A9X1NH29</accession>
<dbReference type="Gene3D" id="1.10.10.10">
    <property type="entry name" value="Winged helix-like DNA-binding domain superfamily/Winged helix DNA-binding domain"/>
    <property type="match status" value="1"/>
</dbReference>
<dbReference type="EMBL" id="JAJOMB010000014">
    <property type="protein sequence ID" value="MCD5313910.1"/>
    <property type="molecule type" value="Genomic_DNA"/>
</dbReference>
<dbReference type="Proteomes" id="UP001138997">
    <property type="component" value="Unassembled WGS sequence"/>
</dbReference>
<dbReference type="InterPro" id="IPR051011">
    <property type="entry name" value="Metal_resp_trans_reg"/>
</dbReference>
<proteinExistence type="predicted"/>
<evidence type="ECO:0000256" key="1">
    <source>
        <dbReference type="ARBA" id="ARBA00023015"/>
    </source>
</evidence>
<evidence type="ECO:0000313" key="6">
    <source>
        <dbReference type="Proteomes" id="UP001138997"/>
    </source>
</evidence>
<dbReference type="GO" id="GO:0003677">
    <property type="term" value="F:DNA binding"/>
    <property type="evidence" value="ECO:0007669"/>
    <property type="project" value="UniProtKB-KW"/>
</dbReference>
<dbReference type="PRINTS" id="PR00778">
    <property type="entry name" value="HTHARSR"/>
</dbReference>
<protein>
    <submittedName>
        <fullName evidence="5">Metalloregulator ArsR/SmtB family transcription factor</fullName>
    </submittedName>
</protein>
<keyword evidence="3" id="KW-0804">Transcription</keyword>
<keyword evidence="6" id="KW-1185">Reference proteome</keyword>
<evidence type="ECO:0000259" key="4">
    <source>
        <dbReference type="PROSITE" id="PS50987"/>
    </source>
</evidence>
<dbReference type="AlphaFoldDB" id="A0A9X1NH29"/>
<dbReference type="PANTHER" id="PTHR43132:SF6">
    <property type="entry name" value="HTH-TYPE TRANSCRIPTIONAL REPRESSOR CZRA"/>
    <property type="match status" value="1"/>
</dbReference>
<dbReference type="InterPro" id="IPR036388">
    <property type="entry name" value="WH-like_DNA-bd_sf"/>
</dbReference>
<dbReference type="PROSITE" id="PS50987">
    <property type="entry name" value="HTH_ARSR_2"/>
    <property type="match status" value="1"/>
</dbReference>
<keyword evidence="1" id="KW-0805">Transcription regulation</keyword>
<dbReference type="InterPro" id="IPR011991">
    <property type="entry name" value="ArsR-like_HTH"/>
</dbReference>
<name>A0A9X1NH29_9ACTN</name>
<comment type="caution">
    <text evidence="5">The sequence shown here is derived from an EMBL/GenBank/DDBJ whole genome shotgun (WGS) entry which is preliminary data.</text>
</comment>
<evidence type="ECO:0000256" key="3">
    <source>
        <dbReference type="ARBA" id="ARBA00023163"/>
    </source>
</evidence>
<dbReference type="InterPro" id="IPR036390">
    <property type="entry name" value="WH_DNA-bd_sf"/>
</dbReference>
<dbReference type="CDD" id="cd00090">
    <property type="entry name" value="HTH_ARSR"/>
    <property type="match status" value="1"/>
</dbReference>
<evidence type="ECO:0000256" key="2">
    <source>
        <dbReference type="ARBA" id="ARBA00023125"/>
    </source>
</evidence>
<reference evidence="5" key="1">
    <citation type="submission" date="2021-11" db="EMBL/GenBank/DDBJ databases">
        <title>Streptomyces corallinus and Kineosporia corallina sp. nov., two new coral-derived marine actinobacteria.</title>
        <authorList>
            <person name="Buangrab K."/>
            <person name="Sutthacheep M."/>
            <person name="Yeemin T."/>
            <person name="Harunari E."/>
            <person name="Igarashi Y."/>
            <person name="Sripreechasak P."/>
            <person name="Kanchanasin P."/>
            <person name="Tanasupawat S."/>
            <person name="Phongsopitanun W."/>
        </authorList>
    </citation>
    <scope>NUCLEOTIDE SEQUENCE</scope>
    <source>
        <strain evidence="5">JCM 31032</strain>
    </source>
</reference>
<organism evidence="5 6">
    <name type="scientific">Kineosporia babensis</name>
    <dbReference type="NCBI Taxonomy" id="499548"/>
    <lineage>
        <taxon>Bacteria</taxon>
        <taxon>Bacillati</taxon>
        <taxon>Actinomycetota</taxon>
        <taxon>Actinomycetes</taxon>
        <taxon>Kineosporiales</taxon>
        <taxon>Kineosporiaceae</taxon>
        <taxon>Kineosporia</taxon>
    </lineage>
</organism>
<dbReference type="InterPro" id="IPR001845">
    <property type="entry name" value="HTH_ArsR_DNA-bd_dom"/>
</dbReference>
<dbReference type="RefSeq" id="WP_231445878.1">
    <property type="nucleotide sequence ID" value="NZ_JAJOMB010000014.1"/>
</dbReference>
<keyword evidence="2" id="KW-0238">DNA-binding</keyword>
<dbReference type="PANTHER" id="PTHR43132">
    <property type="entry name" value="ARSENICAL RESISTANCE OPERON REPRESSOR ARSR-RELATED"/>
    <property type="match status" value="1"/>
</dbReference>
<sequence>MRPEPGLAEAAQLFKVLGNESRLWLLRLIGEQQRTVGELAQLTGLSQPLVSQHLRSLRQGGLVTAERSGKEMFYDIADTHVTHVVADAVSHVLEDPGTS</sequence>
<gene>
    <name evidence="5" type="ORF">LR394_23660</name>
</gene>
<evidence type="ECO:0000313" key="5">
    <source>
        <dbReference type="EMBL" id="MCD5313910.1"/>
    </source>
</evidence>